<evidence type="ECO:0000256" key="1">
    <source>
        <dbReference type="ARBA" id="ARBA00022729"/>
    </source>
</evidence>
<gene>
    <name evidence="3" type="ORF">GCM10008957_31100</name>
</gene>
<dbReference type="PROSITE" id="PS51257">
    <property type="entry name" value="PROKAR_LIPOPROTEIN"/>
    <property type="match status" value="1"/>
</dbReference>
<name>A0A918F8Q5_9DEIO</name>
<dbReference type="InterPro" id="IPR013517">
    <property type="entry name" value="FG-GAP"/>
</dbReference>
<feature type="signal peptide" evidence="2">
    <location>
        <begin position="1"/>
        <end position="27"/>
    </location>
</feature>
<comment type="caution">
    <text evidence="3">The sequence shown here is derived from an EMBL/GenBank/DDBJ whole genome shotgun (WGS) entry which is preliminary data.</text>
</comment>
<evidence type="ECO:0000313" key="3">
    <source>
        <dbReference type="EMBL" id="GGR16241.1"/>
    </source>
</evidence>
<dbReference type="PANTHER" id="PTHR46580">
    <property type="entry name" value="SENSOR KINASE-RELATED"/>
    <property type="match status" value="1"/>
</dbReference>
<dbReference type="Pfam" id="PF13517">
    <property type="entry name" value="FG-GAP_3"/>
    <property type="match status" value="3"/>
</dbReference>
<dbReference type="AlphaFoldDB" id="A0A918F8Q5"/>
<proteinExistence type="predicted"/>
<keyword evidence="1 2" id="KW-0732">Signal</keyword>
<reference evidence="3" key="2">
    <citation type="submission" date="2020-09" db="EMBL/GenBank/DDBJ databases">
        <authorList>
            <person name="Sun Q."/>
            <person name="Ohkuma M."/>
        </authorList>
    </citation>
    <scope>NUCLEOTIDE SEQUENCE</scope>
    <source>
        <strain evidence="3">JCM 31311</strain>
    </source>
</reference>
<protein>
    <recommendedName>
        <fullName evidence="5">SbsA Ig-like domain-containing protein</fullName>
    </recommendedName>
</protein>
<dbReference type="Gene3D" id="2.30.30.100">
    <property type="match status" value="4"/>
</dbReference>
<evidence type="ECO:0008006" key="5">
    <source>
        <dbReference type="Google" id="ProtNLM"/>
    </source>
</evidence>
<dbReference type="InterPro" id="IPR028994">
    <property type="entry name" value="Integrin_alpha_N"/>
</dbReference>
<dbReference type="SUPFAM" id="SSF69318">
    <property type="entry name" value="Integrin alpha N-terminal domain"/>
    <property type="match status" value="1"/>
</dbReference>
<dbReference type="EMBL" id="BMQL01000019">
    <property type="protein sequence ID" value="GGR16241.1"/>
    <property type="molecule type" value="Genomic_DNA"/>
</dbReference>
<sequence length="767" mass="78670">MTSALRRLLLFPALLLAACSPASPVLTDPPSATTPTPSPSLGVFEMTLSGNGTQALTATVHPVGFTPQGLTSQSQVALTPLTRGEFDFAGQRYLQATFTVENRSTTDLTHLTFLAVSTPQTLSGTPIASFRRFDGSPADPAIASQLRPTQPLNLVSAQPQVIQEDADFQAYAETDVSPAAFARPAGVLDVFPYGFVAHVPGSGSRTIPAGGSGQVTVALKIPLQASTAANPFTLSLMVEAVTDSTPAITRSPEEFGTGGLARVQARVAALQALFPTTPVVLRTLGCPVPGVSLSPLRTAGPAGAPTVTIGPPFSLVALRPQPFLSAAEQLSTAPSFTASFDTRVQGLSQDFTVQGSQSGRFTLEGGAGTATLTRRAAHPLHAGEEVQVALNRTLQSTDGAAFCAPFSARYRVATQPEGAPGAVLSGQPAVGSTPESVVVGDLNGDGRLDSVAGNIRDNTVSVLLGNGDGTFQPKRDVAVGLRPQGVTLEDVNADGHLDLLTANMDDSTVSVLLGNGDGTFQARQDLPTGSAPVGVVTADINGDGHQDVLTADSNTYGESTDSTVSLLLGNGDGTFQPRQGLGFREPPNALAVADVNNDGVPDLLSALDTSVAVRLGNGDSSFRTAPDVPVGNIPNSIATGDLNGDTHLDLVVVNFSDKTLSVLLGNGDGTFQPQTVITPSSSYLKAVAMGDVNGDGHLDLVTANLVSSDVSVLLGNGDGTLQSPQVMDAGERTYPAAVALGDLNGDGRLDVLTADSIARSLSVFLKN</sequence>
<dbReference type="Proteomes" id="UP000603865">
    <property type="component" value="Unassembled WGS sequence"/>
</dbReference>
<organism evidence="3 4">
    <name type="scientific">Deinococcus ruber</name>
    <dbReference type="NCBI Taxonomy" id="1848197"/>
    <lineage>
        <taxon>Bacteria</taxon>
        <taxon>Thermotogati</taxon>
        <taxon>Deinococcota</taxon>
        <taxon>Deinococci</taxon>
        <taxon>Deinococcales</taxon>
        <taxon>Deinococcaceae</taxon>
        <taxon>Deinococcus</taxon>
    </lineage>
</organism>
<evidence type="ECO:0000256" key="2">
    <source>
        <dbReference type="SAM" id="SignalP"/>
    </source>
</evidence>
<evidence type="ECO:0000313" key="4">
    <source>
        <dbReference type="Proteomes" id="UP000603865"/>
    </source>
</evidence>
<accession>A0A918F8Q5</accession>
<keyword evidence="4" id="KW-1185">Reference proteome</keyword>
<reference evidence="3" key="1">
    <citation type="journal article" date="2014" name="Int. J. Syst. Evol. Microbiol.">
        <title>Complete genome sequence of Corynebacterium casei LMG S-19264T (=DSM 44701T), isolated from a smear-ripened cheese.</title>
        <authorList>
            <consortium name="US DOE Joint Genome Institute (JGI-PGF)"/>
            <person name="Walter F."/>
            <person name="Albersmeier A."/>
            <person name="Kalinowski J."/>
            <person name="Ruckert C."/>
        </authorList>
    </citation>
    <scope>NUCLEOTIDE SEQUENCE</scope>
    <source>
        <strain evidence="3">JCM 31311</strain>
    </source>
</reference>
<feature type="chain" id="PRO_5037861849" description="SbsA Ig-like domain-containing protein" evidence="2">
    <location>
        <begin position="28"/>
        <end position="767"/>
    </location>
</feature>